<evidence type="ECO:0000256" key="6">
    <source>
        <dbReference type="ARBA" id="ARBA00023125"/>
    </source>
</evidence>
<evidence type="ECO:0000313" key="13">
    <source>
        <dbReference type="RefSeq" id="XP_013403481.1"/>
    </source>
</evidence>
<protein>
    <submittedName>
        <fullName evidence="12 13">Zinc finger protein 37</fullName>
    </submittedName>
</protein>
<feature type="domain" description="C2H2-type" evidence="10">
    <location>
        <begin position="408"/>
        <end position="435"/>
    </location>
</feature>
<keyword evidence="5" id="KW-0862">Zinc</keyword>
<evidence type="ECO:0000256" key="3">
    <source>
        <dbReference type="ARBA" id="ARBA00022737"/>
    </source>
</evidence>
<evidence type="ECO:0000256" key="7">
    <source>
        <dbReference type="ARBA" id="ARBA00023242"/>
    </source>
</evidence>
<feature type="domain" description="C2H2-type" evidence="10">
    <location>
        <begin position="523"/>
        <end position="550"/>
    </location>
</feature>
<keyword evidence="3" id="KW-0677">Repeat</keyword>
<dbReference type="GO" id="GO:0000978">
    <property type="term" value="F:RNA polymerase II cis-regulatory region sequence-specific DNA binding"/>
    <property type="evidence" value="ECO:0007669"/>
    <property type="project" value="TreeGrafter"/>
</dbReference>
<keyword evidence="2" id="KW-0479">Metal-binding</keyword>
<dbReference type="Pfam" id="PF13894">
    <property type="entry name" value="zf-C2H2_4"/>
    <property type="match status" value="1"/>
</dbReference>
<evidence type="ECO:0000256" key="8">
    <source>
        <dbReference type="PROSITE-ProRule" id="PRU00042"/>
    </source>
</evidence>
<feature type="region of interest" description="Disordered" evidence="9">
    <location>
        <begin position="818"/>
        <end position="843"/>
    </location>
</feature>
<evidence type="ECO:0000313" key="11">
    <source>
        <dbReference type="Proteomes" id="UP000085678"/>
    </source>
</evidence>
<dbReference type="GeneID" id="106168827"/>
<feature type="compositionally biased region" description="Basic residues" evidence="9">
    <location>
        <begin position="229"/>
        <end position="238"/>
    </location>
</feature>
<dbReference type="SMART" id="SM00451">
    <property type="entry name" value="ZnF_U1"/>
    <property type="match status" value="4"/>
</dbReference>
<dbReference type="RefSeq" id="XP_013403481.1">
    <property type="nucleotide sequence ID" value="XM_013548027.1"/>
</dbReference>
<feature type="compositionally biased region" description="Acidic residues" evidence="9">
    <location>
        <begin position="260"/>
        <end position="271"/>
    </location>
</feature>
<evidence type="ECO:0000313" key="12">
    <source>
        <dbReference type="RefSeq" id="XP_013403480.1"/>
    </source>
</evidence>
<evidence type="ECO:0000259" key="10">
    <source>
        <dbReference type="PROSITE" id="PS50157"/>
    </source>
</evidence>
<feature type="domain" description="C2H2-type" evidence="10">
    <location>
        <begin position="588"/>
        <end position="615"/>
    </location>
</feature>
<accession>A0A1S3IZ47</accession>
<reference evidence="12 13" key="1">
    <citation type="submission" date="2025-04" db="UniProtKB">
        <authorList>
            <consortium name="RefSeq"/>
        </authorList>
    </citation>
    <scope>IDENTIFICATION</scope>
    <source>
        <tissue evidence="12 13">Gonads</tissue>
    </source>
</reference>
<dbReference type="OrthoDB" id="6077919at2759"/>
<sequence length="965" mass="110679">MTSIQEVYKMKSKEQIQCLDLLKVVTVQLEQLLRLLGTTGVWVHGDSAGCDGKTLPGFSADSEIQGNSDGENERNKCFSKIIDIISEQSLLCLPTPSTCQISHNVKDCTEFPYTARQRYVGDTSVGAVCGILDELVDQVVNLSQLALAASETFTTQRGRVVSKPNLKKTMEGNDAEIEPRPKRRRGRPPKNKDSQYCKTDTVTKKIKMKALKTAGDRQRVKQQRQTVSSKRKNPHPRKLTQLENKETKAVEEDPSLAVDELNEKENDEANDVDYSASVDQGSMSENEDDDDDYKPDRKMRKRRWKHRRKIVHVCKICKEWFTHGRSFNAHLQTHVENQDHGASCRACKTEFPNTVQYIHHECKALKEKIKGKQRDCKYCNRVFTNYKKWQYHMKTVHHQRVLDPTLLYCCLYCGKGYSRKSSLYIHYKDHALEGQVVCQKCGEFLDNEAAFIEHNKGHEEEAQFFCDLCNMSFIRRQQYKQHLEAHQKYTCNVCQQSFSINKQLIKHKKIAHRIKGPSEPKKYACLVCDKRFVRPGLLDIHIRLHTGEKPIECPICHMYFRTPKAFAKHKQTRTHLLRAGELPRERDHLCSICGKAFFRKHALQRHMQYHSEDRPHCCPHCDFKCKEPNNLKRHIALHFSSERNFVCDVCGAAFHTKKTLQTHHVYKHSEQREFPCSDCNLSFKTPNALKRHEHVHSNDRPHKCYCGQAFLRLYNLRRHMKHLHGTDAPLPPVRRLKTVDMPEGEAGKGSSKDFDERSFNAKIAADRSLAEQAMASIPVRGQVGDPQFTMLGVIVPNSESSTATYVPNGSGTLLSVQPAIQQQQPQQQQQHLPQQQQTQPPHGIQVHKVIPTAASHTEKQEQSFVEPTVSLSQQQGHIVEHIPISTGSVPSVQETYPTINLQHLHPQHVVYQPYPPPPHQQAISQDGHPVVHQFSEQQVPQERVDYSPEVYAAMTSLVHFMHNAQ</sequence>
<dbReference type="PROSITE" id="PS00028">
    <property type="entry name" value="ZINC_FINGER_C2H2_1"/>
    <property type="match status" value="10"/>
</dbReference>
<dbReference type="Pfam" id="PF12874">
    <property type="entry name" value="zf-met"/>
    <property type="match status" value="2"/>
</dbReference>
<keyword evidence="6" id="KW-0238">DNA-binding</keyword>
<dbReference type="PANTHER" id="PTHR24404:SF114">
    <property type="entry name" value="KLUMPFUSS, ISOFORM B-RELATED"/>
    <property type="match status" value="1"/>
</dbReference>
<feature type="domain" description="C2H2-type" evidence="10">
    <location>
        <begin position="312"/>
        <end position="339"/>
    </location>
</feature>
<name>A0A1S3IZ47_LINAN</name>
<dbReference type="GO" id="GO:0005634">
    <property type="term" value="C:nucleus"/>
    <property type="evidence" value="ECO:0007669"/>
    <property type="project" value="UniProtKB-SubCell"/>
</dbReference>
<evidence type="ECO:0000256" key="2">
    <source>
        <dbReference type="ARBA" id="ARBA00022723"/>
    </source>
</evidence>
<dbReference type="Pfam" id="PF00096">
    <property type="entry name" value="zf-C2H2"/>
    <property type="match status" value="4"/>
</dbReference>
<dbReference type="PANTHER" id="PTHR24404">
    <property type="entry name" value="ZINC FINGER PROTEIN"/>
    <property type="match status" value="1"/>
</dbReference>
<dbReference type="GO" id="GO:0008270">
    <property type="term" value="F:zinc ion binding"/>
    <property type="evidence" value="ECO:0007669"/>
    <property type="project" value="UniProtKB-KW"/>
</dbReference>
<evidence type="ECO:0000256" key="9">
    <source>
        <dbReference type="SAM" id="MobiDB-lite"/>
    </source>
</evidence>
<dbReference type="Proteomes" id="UP000085678">
    <property type="component" value="Unplaced"/>
</dbReference>
<dbReference type="SUPFAM" id="SSF57667">
    <property type="entry name" value="beta-beta-alpha zinc fingers"/>
    <property type="match status" value="6"/>
</dbReference>
<dbReference type="InterPro" id="IPR003604">
    <property type="entry name" value="Matrin/U1-like-C_Znf_C2H2"/>
</dbReference>
<keyword evidence="4 8" id="KW-0863">Zinc-finger</keyword>
<keyword evidence="11" id="KW-1185">Reference proteome</keyword>
<dbReference type="InterPro" id="IPR013087">
    <property type="entry name" value="Znf_C2H2_type"/>
</dbReference>
<feature type="compositionally biased region" description="Low complexity" evidence="9">
    <location>
        <begin position="818"/>
        <end position="841"/>
    </location>
</feature>
<dbReference type="AlphaFoldDB" id="A0A1S3IZ47"/>
<dbReference type="InterPro" id="IPR036236">
    <property type="entry name" value="Znf_C2H2_sf"/>
</dbReference>
<comment type="subcellular location">
    <subcellularLocation>
        <location evidence="1">Nucleus</location>
    </subcellularLocation>
</comment>
<organism evidence="11 12">
    <name type="scientific">Lingula anatina</name>
    <name type="common">Brachiopod</name>
    <name type="synonym">Lingula unguis</name>
    <dbReference type="NCBI Taxonomy" id="7574"/>
    <lineage>
        <taxon>Eukaryota</taxon>
        <taxon>Metazoa</taxon>
        <taxon>Spiralia</taxon>
        <taxon>Lophotrochozoa</taxon>
        <taxon>Brachiopoda</taxon>
        <taxon>Linguliformea</taxon>
        <taxon>Lingulata</taxon>
        <taxon>Lingulida</taxon>
        <taxon>Linguloidea</taxon>
        <taxon>Lingulidae</taxon>
        <taxon>Lingula</taxon>
    </lineage>
</organism>
<gene>
    <name evidence="12 13" type="primary">LOC106168827</name>
</gene>
<proteinExistence type="predicted"/>
<feature type="domain" description="C2H2-type" evidence="10">
    <location>
        <begin position="489"/>
        <end position="517"/>
    </location>
</feature>
<evidence type="ECO:0000256" key="1">
    <source>
        <dbReference type="ARBA" id="ARBA00004123"/>
    </source>
</evidence>
<feature type="domain" description="C2H2-type" evidence="10">
    <location>
        <begin position="702"/>
        <end position="729"/>
    </location>
</feature>
<dbReference type="PROSITE" id="PS50157">
    <property type="entry name" value="ZINC_FINGER_C2H2_2"/>
    <property type="match status" value="9"/>
</dbReference>
<feature type="domain" description="C2H2-type" evidence="10">
    <location>
        <begin position="464"/>
        <end position="486"/>
    </location>
</feature>
<evidence type="ECO:0000256" key="5">
    <source>
        <dbReference type="ARBA" id="ARBA00022833"/>
    </source>
</evidence>
<keyword evidence="7" id="KW-0539">Nucleus</keyword>
<feature type="region of interest" description="Disordered" evidence="9">
    <location>
        <begin position="159"/>
        <end position="302"/>
    </location>
</feature>
<dbReference type="GO" id="GO:0003700">
    <property type="term" value="F:DNA-binding transcription factor activity"/>
    <property type="evidence" value="ECO:0007669"/>
    <property type="project" value="TreeGrafter"/>
</dbReference>
<evidence type="ECO:0000256" key="4">
    <source>
        <dbReference type="ARBA" id="ARBA00022771"/>
    </source>
</evidence>
<dbReference type="RefSeq" id="XP_013403480.1">
    <property type="nucleotide sequence ID" value="XM_013548026.1"/>
</dbReference>
<dbReference type="SMART" id="SM00355">
    <property type="entry name" value="ZnF_C2H2"/>
    <property type="match status" value="13"/>
</dbReference>
<feature type="domain" description="C2H2-type" evidence="10">
    <location>
        <begin position="645"/>
        <end position="673"/>
    </location>
</feature>
<dbReference type="KEGG" id="lak:106168827"/>
<dbReference type="Gene3D" id="3.30.160.60">
    <property type="entry name" value="Classic Zinc Finger"/>
    <property type="match status" value="8"/>
</dbReference>
<feature type="domain" description="C2H2-type" evidence="10">
    <location>
        <begin position="674"/>
        <end position="701"/>
    </location>
</feature>
<dbReference type="InterPro" id="IPR050589">
    <property type="entry name" value="Ikaros_C2H2-ZF"/>
</dbReference>
<dbReference type="GO" id="GO:0006357">
    <property type="term" value="P:regulation of transcription by RNA polymerase II"/>
    <property type="evidence" value="ECO:0007669"/>
    <property type="project" value="TreeGrafter"/>
</dbReference>